<organism evidence="2 3">
    <name type="scientific">Solanum tuberosum</name>
    <name type="common">Potato</name>
    <dbReference type="NCBI Taxonomy" id="4113"/>
    <lineage>
        <taxon>Eukaryota</taxon>
        <taxon>Viridiplantae</taxon>
        <taxon>Streptophyta</taxon>
        <taxon>Embryophyta</taxon>
        <taxon>Tracheophyta</taxon>
        <taxon>Spermatophyta</taxon>
        <taxon>Magnoliopsida</taxon>
        <taxon>eudicotyledons</taxon>
        <taxon>Gunneridae</taxon>
        <taxon>Pentapetalae</taxon>
        <taxon>asterids</taxon>
        <taxon>lamiids</taxon>
        <taxon>Solanales</taxon>
        <taxon>Solanaceae</taxon>
        <taxon>Solanoideae</taxon>
        <taxon>Solaneae</taxon>
        <taxon>Solanum</taxon>
    </lineage>
</organism>
<proteinExistence type="predicted"/>
<reference evidence="2 3" key="1">
    <citation type="journal article" date="2021" name="bioRxiv">
        <title>Chromosome-scale and haplotype-resolved genome assembly of a tetraploid potato cultivar.</title>
        <authorList>
            <person name="Sun H."/>
            <person name="Jiao W.-B."/>
            <person name="Krause K."/>
            <person name="Campoy J.A."/>
            <person name="Goel M."/>
            <person name="Folz-Donahue K."/>
            <person name="Kukat C."/>
            <person name="Huettel B."/>
            <person name="Schneeberger K."/>
        </authorList>
    </citation>
    <scope>NUCLEOTIDE SEQUENCE [LARGE SCALE GENOMIC DNA]</scope>
    <source>
        <strain evidence="2">SolTubOtavaFocal</strain>
        <tissue evidence="2">Leaves</tissue>
    </source>
</reference>
<dbReference type="InterPro" id="IPR046796">
    <property type="entry name" value="Transposase_32_dom"/>
</dbReference>
<dbReference type="EMBL" id="JAIVGD010000001">
    <property type="protein sequence ID" value="KAH0781459.1"/>
    <property type="molecule type" value="Genomic_DNA"/>
</dbReference>
<keyword evidence="3" id="KW-1185">Reference proteome</keyword>
<sequence>MNKKQGNFARHLTKEIYSSYASLLINLAYTESSKKWKKTTTSKLGRQVQEIVRGERVDISENTINRFLHGLNYTAPTTLGQYKGCHNFVTSEIEMEDLVSKESIMNWIAGLIATDNKAAAWVANSMVHITKASLTFLEKVKWEVVRAQLQPIGNDQTLSPSQVSLVACIISVYAFNVRYIIATEMRDFSLNEKVVSFSIRRLCVHVNIPPNKLVDIYVEAKKINVVTKIKDVRTHYMV</sequence>
<evidence type="ECO:0000313" key="2">
    <source>
        <dbReference type="EMBL" id="KAH0781459.1"/>
    </source>
</evidence>
<evidence type="ECO:0000259" key="1">
    <source>
        <dbReference type="Pfam" id="PF20167"/>
    </source>
</evidence>
<name>A0ABQ7WL74_SOLTU</name>
<comment type="caution">
    <text evidence="2">The sequence shown here is derived from an EMBL/GenBank/DDBJ whole genome shotgun (WGS) entry which is preliminary data.</text>
</comment>
<feature type="domain" description="Putative plant transposon protein" evidence="1">
    <location>
        <begin position="3"/>
        <end position="209"/>
    </location>
</feature>
<protein>
    <recommendedName>
        <fullName evidence="1">Putative plant transposon protein domain-containing protein</fullName>
    </recommendedName>
</protein>
<dbReference type="Pfam" id="PF20167">
    <property type="entry name" value="Transposase_32"/>
    <property type="match status" value="1"/>
</dbReference>
<dbReference type="Proteomes" id="UP000826656">
    <property type="component" value="Unassembled WGS sequence"/>
</dbReference>
<gene>
    <name evidence="2" type="ORF">KY290_001057</name>
</gene>
<evidence type="ECO:0000313" key="3">
    <source>
        <dbReference type="Proteomes" id="UP000826656"/>
    </source>
</evidence>
<accession>A0ABQ7WL74</accession>